<evidence type="ECO:0000259" key="1">
    <source>
        <dbReference type="Pfam" id="PF02826"/>
    </source>
</evidence>
<dbReference type="PATRIC" id="fig|1473.5.peg.1973"/>
<dbReference type="GO" id="GO:0051287">
    <property type="term" value="F:NAD binding"/>
    <property type="evidence" value="ECO:0007669"/>
    <property type="project" value="InterPro"/>
</dbReference>
<dbReference type="InterPro" id="IPR014215">
    <property type="entry name" value="Dipicolinic_acid_synth_A"/>
</dbReference>
<dbReference type="OrthoDB" id="8840764at2"/>
<dbReference type="AlphaFoldDB" id="A0A0L0QN71"/>
<dbReference type="NCBIfam" id="NF006162">
    <property type="entry name" value="PRK08306.1"/>
    <property type="match status" value="1"/>
</dbReference>
<name>A0A0L0QN71_VIRPA</name>
<dbReference type="Gene3D" id="3.40.50.720">
    <property type="entry name" value="NAD(P)-binding Rossmann-like Domain"/>
    <property type="match status" value="2"/>
</dbReference>
<evidence type="ECO:0000259" key="2">
    <source>
        <dbReference type="Pfam" id="PF16924"/>
    </source>
</evidence>
<gene>
    <name evidence="3" type="ORF">AFK71_16390</name>
</gene>
<dbReference type="Pfam" id="PF02826">
    <property type="entry name" value="2-Hacid_dh_C"/>
    <property type="match status" value="1"/>
</dbReference>
<comment type="caution">
    <text evidence="3">The sequence shown here is derived from an EMBL/GenBank/DDBJ whole genome shotgun (WGS) entry which is preliminary data.</text>
</comment>
<feature type="domain" description="Dipicolinate synthase subunit A N-terminal" evidence="2">
    <location>
        <begin position="5"/>
        <end position="121"/>
    </location>
</feature>
<feature type="domain" description="D-isomer specific 2-hydroxyacid dehydrogenase NAD-binding" evidence="1">
    <location>
        <begin position="148"/>
        <end position="242"/>
    </location>
</feature>
<dbReference type="InterPro" id="IPR006140">
    <property type="entry name" value="D-isomer_DH_NAD-bd"/>
</dbReference>
<organism evidence="3 4">
    <name type="scientific">Virgibacillus pantothenticus</name>
    <dbReference type="NCBI Taxonomy" id="1473"/>
    <lineage>
        <taxon>Bacteria</taxon>
        <taxon>Bacillati</taxon>
        <taxon>Bacillota</taxon>
        <taxon>Bacilli</taxon>
        <taxon>Bacillales</taxon>
        <taxon>Bacillaceae</taxon>
        <taxon>Virgibacillus</taxon>
    </lineage>
</organism>
<sequence>MNMRHILIMGGDARYLHVIESLSRTDNQLYLIGFHHLSFKKHNVKHTELEHTNLSMMDAIILPVAGTDEKGKVEITYADESLFLTEQILSCTPKHCTIYTGTANDYLREICLAANRKMVRLFDRDDVAIYNSIPTAEGALKLAIEATEETIHSSNVCVLGFGRVGKTVARLFHAVGAHVHVAARNSADLARITEMGLTAIKTDQLNTVIGNIAICINTIPKLVIDENLIGNMSPSAVVIDLASKPGGVDTACAKQHHIKAIHALGLPGKTAPKTAGKILAKVLIDSFNNE</sequence>
<proteinExistence type="predicted"/>
<keyword evidence="4" id="KW-1185">Reference proteome</keyword>
<dbReference type="NCBIfam" id="TIGR02853">
    <property type="entry name" value="spore_dpaA"/>
    <property type="match status" value="1"/>
</dbReference>
<evidence type="ECO:0008006" key="5">
    <source>
        <dbReference type="Google" id="ProtNLM"/>
    </source>
</evidence>
<dbReference type="InterPro" id="IPR031629">
    <property type="entry name" value="DpaA_N"/>
</dbReference>
<evidence type="ECO:0000313" key="4">
    <source>
        <dbReference type="Proteomes" id="UP000036780"/>
    </source>
</evidence>
<dbReference type="GeneID" id="66870906"/>
<protein>
    <recommendedName>
        <fullName evidence="5">Dipicolinate synthase subunit A</fullName>
    </recommendedName>
</protein>
<evidence type="ECO:0000313" key="3">
    <source>
        <dbReference type="EMBL" id="KNE19979.1"/>
    </source>
</evidence>
<dbReference type="EMBL" id="LGTO01000007">
    <property type="protein sequence ID" value="KNE19979.1"/>
    <property type="molecule type" value="Genomic_DNA"/>
</dbReference>
<accession>A0A0L0QN71</accession>
<dbReference type="Proteomes" id="UP000036780">
    <property type="component" value="Unassembled WGS sequence"/>
</dbReference>
<dbReference type="InterPro" id="IPR036291">
    <property type="entry name" value="NAD(P)-bd_dom_sf"/>
</dbReference>
<dbReference type="SUPFAM" id="SSF51735">
    <property type="entry name" value="NAD(P)-binding Rossmann-fold domains"/>
    <property type="match status" value="1"/>
</dbReference>
<reference evidence="4" key="1">
    <citation type="submission" date="2015-07" db="EMBL/GenBank/DDBJ databases">
        <title>Fjat-10053 dsm26.</title>
        <authorList>
            <person name="Liu B."/>
            <person name="Wang J."/>
            <person name="Zhu Y."/>
            <person name="Liu G."/>
            <person name="Chen Q."/>
            <person name="Chen Z."/>
            <person name="Lan J."/>
            <person name="Che J."/>
            <person name="Ge C."/>
            <person name="Shi H."/>
            <person name="Pan Z."/>
            <person name="Liu X."/>
        </authorList>
    </citation>
    <scope>NUCLEOTIDE SEQUENCE [LARGE SCALE GENOMIC DNA]</scope>
    <source>
        <strain evidence="4">DSM 26</strain>
    </source>
</reference>
<dbReference type="Pfam" id="PF16924">
    <property type="entry name" value="DpaA_N"/>
    <property type="match status" value="1"/>
</dbReference>
<dbReference type="RefSeq" id="WP_076361897.1">
    <property type="nucleotide sequence ID" value="NZ_CP073011.1"/>
</dbReference>